<evidence type="ECO:0000313" key="2">
    <source>
        <dbReference type="EMBL" id="ELY38721.1"/>
    </source>
</evidence>
<keyword evidence="1" id="KW-0614">Plasmid</keyword>
<evidence type="ECO:0000313" key="1">
    <source>
        <dbReference type="EMBL" id="ADJ16843.1"/>
    </source>
</evidence>
<dbReference type="PATRIC" id="fig|795797.18.peg.3416"/>
<organism evidence="1 3">
    <name type="scientific">Halalkalicoccus jeotgali (strain DSM 18796 / CECT 7217 / JCM 14584 / KCTC 4019 / B3)</name>
    <dbReference type="NCBI Taxonomy" id="795797"/>
    <lineage>
        <taxon>Archaea</taxon>
        <taxon>Methanobacteriati</taxon>
        <taxon>Methanobacteriota</taxon>
        <taxon>Stenosarchaea group</taxon>
        <taxon>Halobacteria</taxon>
        <taxon>Halobacteriales</taxon>
        <taxon>Halococcaceae</taxon>
        <taxon>Halalkalicoccus</taxon>
    </lineage>
</organism>
<keyword evidence="4" id="KW-1185">Reference proteome</keyword>
<dbReference type="EMBL" id="AOHV01000020">
    <property type="protein sequence ID" value="ELY38721.1"/>
    <property type="molecule type" value="Genomic_DNA"/>
</dbReference>
<dbReference type="AlphaFoldDB" id="D8JCU8"/>
<evidence type="ECO:0000313" key="3">
    <source>
        <dbReference type="Proteomes" id="UP000000390"/>
    </source>
</evidence>
<reference evidence="2 4" key="2">
    <citation type="journal article" date="2014" name="PLoS Genet.">
        <title>Phylogenetically driven sequencing of extremely halophilic archaea reveals strategies for static and dynamic osmo-response.</title>
        <authorList>
            <person name="Becker E.A."/>
            <person name="Seitzer P.M."/>
            <person name="Tritt A."/>
            <person name="Larsen D."/>
            <person name="Krusor M."/>
            <person name="Yao A.I."/>
            <person name="Wu D."/>
            <person name="Madern D."/>
            <person name="Eisen J.A."/>
            <person name="Darling A.E."/>
            <person name="Facciotti M.T."/>
        </authorList>
    </citation>
    <scope>NUCLEOTIDE SEQUENCE [LARGE SCALE GENOMIC DNA]</scope>
    <source>
        <strain evidence="2">B3</strain>
        <strain evidence="4">DSM 18796 / CECT 7217 / JCM 14584 / KCTC 4019 / B3</strain>
    </source>
</reference>
<protein>
    <recommendedName>
        <fullName evidence="5">DJ-1/PfpI domain-containing protein</fullName>
    </recommendedName>
</protein>
<sequence>MRLSGICMIAPQVTATGELTSETTVVSKSLEDYDTMIVPSGIETALSVEKHPVVSWLWSATNYRYKVSV</sequence>
<dbReference type="OrthoDB" id="8348at2157"/>
<reference evidence="1 3" key="1">
    <citation type="journal article" date="2010" name="J. Bacteriol.">
        <title>Complete genome sequence of Halalkalicoccus jeotgali B3(T), an extremely halophilic archaeon.</title>
        <authorList>
            <person name="Roh S.W."/>
            <person name="Nam Y.D."/>
            <person name="Nam S.H."/>
            <person name="Choi S.H."/>
            <person name="Park H.S."/>
            <person name="Bae J.W."/>
        </authorList>
    </citation>
    <scope>NUCLEOTIDE SEQUENCE [LARGE SCALE GENOMIC DNA]</scope>
    <source>
        <strain evidence="1">B3</strain>
        <strain evidence="3">DSM 18796 / CECT 7217 / JCM 14584 / KCTC 4019 / B3</strain>
        <plasmid evidence="3">2</plasmid>
    </source>
</reference>
<dbReference type="EMBL" id="CP002064">
    <property type="protein sequence ID" value="ADJ16843.1"/>
    <property type="molecule type" value="Genomic_DNA"/>
</dbReference>
<evidence type="ECO:0000313" key="4">
    <source>
        <dbReference type="Proteomes" id="UP000011645"/>
    </source>
</evidence>
<dbReference type="HOGENOM" id="CLU_2765924_0_0_2"/>
<evidence type="ECO:0008006" key="5">
    <source>
        <dbReference type="Google" id="ProtNLM"/>
    </source>
</evidence>
<proteinExistence type="predicted"/>
<name>D8JCU8_HALJB</name>
<dbReference type="Proteomes" id="UP000011645">
    <property type="component" value="Unassembled WGS sequence"/>
</dbReference>
<gene>
    <name evidence="1" type="ordered locus">HacjB3_17503</name>
    <name evidence="2" type="ORF">C497_07264</name>
</gene>
<dbReference type="Proteomes" id="UP000000390">
    <property type="component" value="Plasmid 2"/>
</dbReference>
<geneLocation type="plasmid" evidence="1 3">
    <name>2</name>
</geneLocation>
<accession>D8JCU8</accession>
<dbReference type="KEGG" id="hje:HacjB3_17503"/>